<dbReference type="InterPro" id="IPR010998">
    <property type="entry name" value="Integrase_recombinase_N"/>
</dbReference>
<keyword evidence="3" id="KW-0238">DNA-binding</keyword>
<dbReference type="InterPro" id="IPR011010">
    <property type="entry name" value="DNA_brk_join_enz"/>
</dbReference>
<dbReference type="Gene3D" id="1.10.443.10">
    <property type="entry name" value="Intergrase catalytic core"/>
    <property type="match status" value="1"/>
</dbReference>
<evidence type="ECO:0000313" key="6">
    <source>
        <dbReference type="EMBL" id="SDX79295.1"/>
    </source>
</evidence>
<dbReference type="PROSITE" id="PS51898">
    <property type="entry name" value="TYR_RECOMBINASE"/>
    <property type="match status" value="1"/>
</dbReference>
<dbReference type="PANTHER" id="PTHR30629:SF6">
    <property type="entry name" value="PROPHAGE INTEGRASE INTA-RELATED"/>
    <property type="match status" value="1"/>
</dbReference>
<reference evidence="7" key="1">
    <citation type="submission" date="2016-10" db="EMBL/GenBank/DDBJ databases">
        <authorList>
            <person name="Varghese N."/>
            <person name="Submissions S."/>
        </authorList>
    </citation>
    <scope>NUCLEOTIDE SEQUENCE [LARGE SCALE GENOMIC DNA]</scope>
    <source>
        <strain evidence="7">NRRL B-59562</strain>
    </source>
</reference>
<dbReference type="EMBL" id="FNNU01000006">
    <property type="protein sequence ID" value="SDX79295.1"/>
    <property type="molecule type" value="Genomic_DNA"/>
</dbReference>
<organism evidence="6 7">
    <name type="scientific">Pseudomonas kuykendallii</name>
    <dbReference type="NCBI Taxonomy" id="1007099"/>
    <lineage>
        <taxon>Bacteria</taxon>
        <taxon>Pseudomonadati</taxon>
        <taxon>Pseudomonadota</taxon>
        <taxon>Gammaproteobacteria</taxon>
        <taxon>Pseudomonadales</taxon>
        <taxon>Pseudomonadaceae</taxon>
        <taxon>Pseudomonas</taxon>
    </lineage>
</organism>
<keyword evidence="4" id="KW-0233">DNA recombination</keyword>
<dbReference type="CDD" id="cd00801">
    <property type="entry name" value="INT_P4_C"/>
    <property type="match status" value="1"/>
</dbReference>
<feature type="domain" description="Tyr recombinase" evidence="5">
    <location>
        <begin position="117"/>
        <end position="295"/>
    </location>
</feature>
<dbReference type="Gene3D" id="1.10.150.130">
    <property type="match status" value="1"/>
</dbReference>
<dbReference type="SUPFAM" id="SSF56349">
    <property type="entry name" value="DNA breaking-rejoining enzymes"/>
    <property type="match status" value="1"/>
</dbReference>
<dbReference type="RefSeq" id="WP_090231181.1">
    <property type="nucleotide sequence ID" value="NZ_FNNU01000006.1"/>
</dbReference>
<dbReference type="GO" id="GO:0006310">
    <property type="term" value="P:DNA recombination"/>
    <property type="evidence" value="ECO:0007669"/>
    <property type="project" value="UniProtKB-KW"/>
</dbReference>
<accession>A0A1H3EL22</accession>
<gene>
    <name evidence="6" type="ORF">SAMN05216287_3766</name>
</gene>
<name>A0A1H3EL22_9PSED</name>
<dbReference type="InterPro" id="IPR050808">
    <property type="entry name" value="Phage_Integrase"/>
</dbReference>
<dbReference type="GO" id="GO:0015074">
    <property type="term" value="P:DNA integration"/>
    <property type="evidence" value="ECO:0007669"/>
    <property type="project" value="UniProtKB-KW"/>
</dbReference>
<dbReference type="Pfam" id="PF00589">
    <property type="entry name" value="Phage_integrase"/>
    <property type="match status" value="1"/>
</dbReference>
<dbReference type="STRING" id="1007099.SAMN05216287_3766"/>
<dbReference type="AlphaFoldDB" id="A0A1H3EL22"/>
<evidence type="ECO:0000256" key="4">
    <source>
        <dbReference type="ARBA" id="ARBA00023172"/>
    </source>
</evidence>
<evidence type="ECO:0000256" key="2">
    <source>
        <dbReference type="ARBA" id="ARBA00022908"/>
    </source>
</evidence>
<sequence length="327" mass="36574">MSKPAALRTTGQVLTWWSDRLELNRSVSASYRRTMRSLIRRHVIPALGSVVVKKLNRAVIDDRLVWPMQQTHSPHTVHKAVQGLQQALALAERQGRIDENPLAAVNWRDFWTGQLPPRAAGLLPVDVPALVPALCKAFDEDAVGGLLALMMLAHGTRISETAMARWQHISLAERVWIIPAENTKTGVELTVPLTAQVCALLDRYRQRQHAARRGSPWVFALQGGEAPSKEQASAMIRAISKRQWRSHDLRKLARTVWAEIGIDYLVGELLLNHSMGKLAGTYIKTTVIDLRREALERWHAWLDERGFAEAHGLKTPETTSSTNDVAA</sequence>
<dbReference type="InterPro" id="IPR013762">
    <property type="entry name" value="Integrase-like_cat_sf"/>
</dbReference>
<comment type="similarity">
    <text evidence="1">Belongs to the 'phage' integrase family.</text>
</comment>
<dbReference type="InterPro" id="IPR002104">
    <property type="entry name" value="Integrase_catalytic"/>
</dbReference>
<evidence type="ECO:0000259" key="5">
    <source>
        <dbReference type="PROSITE" id="PS51898"/>
    </source>
</evidence>
<keyword evidence="2" id="KW-0229">DNA integration</keyword>
<dbReference type="GO" id="GO:0003677">
    <property type="term" value="F:DNA binding"/>
    <property type="evidence" value="ECO:0007669"/>
    <property type="project" value="UniProtKB-KW"/>
</dbReference>
<evidence type="ECO:0000256" key="1">
    <source>
        <dbReference type="ARBA" id="ARBA00008857"/>
    </source>
</evidence>
<dbReference type="PANTHER" id="PTHR30629">
    <property type="entry name" value="PROPHAGE INTEGRASE"/>
    <property type="match status" value="1"/>
</dbReference>
<dbReference type="OrthoDB" id="9795573at2"/>
<proteinExistence type="inferred from homology"/>
<keyword evidence="7" id="KW-1185">Reference proteome</keyword>
<dbReference type="Proteomes" id="UP000243778">
    <property type="component" value="Unassembled WGS sequence"/>
</dbReference>
<evidence type="ECO:0000313" key="7">
    <source>
        <dbReference type="Proteomes" id="UP000243778"/>
    </source>
</evidence>
<evidence type="ECO:0000256" key="3">
    <source>
        <dbReference type="ARBA" id="ARBA00023125"/>
    </source>
</evidence>
<protein>
    <submittedName>
        <fullName evidence="6">Integrase</fullName>
    </submittedName>
</protein>